<organism evidence="1 2">
    <name type="scientific">Xenorhabdus innexi</name>
    <dbReference type="NCBI Taxonomy" id="290109"/>
    <lineage>
        <taxon>Bacteria</taxon>
        <taxon>Pseudomonadati</taxon>
        <taxon>Pseudomonadota</taxon>
        <taxon>Gammaproteobacteria</taxon>
        <taxon>Enterobacterales</taxon>
        <taxon>Morganellaceae</taxon>
        <taxon>Xenorhabdus</taxon>
    </lineage>
</organism>
<reference evidence="2" key="1">
    <citation type="submission" date="2016-12" db="EMBL/GenBank/DDBJ databases">
        <authorList>
            <person name="Gaudriault S."/>
        </authorList>
    </citation>
    <scope>NUCLEOTIDE SEQUENCE [LARGE SCALE GENOMIC DNA]</scope>
    <source>
        <strain evidence="2">HGB1681 (deposited as PTA-6826 in the American Type Culture Collection)</strain>
    </source>
</reference>
<accession>A0A1N6MZS8</accession>
<dbReference type="AlphaFoldDB" id="A0A1N6MZS8"/>
<sequence>MPKNPHYVKECRILHHHFPDNSIDTPTVNSINHQELIITPAVVRPNNLFAMIAFGIGQDTGEILSLEYFWRPVILYGGLAPGNQKVGHHDVKNGDRMPQKHTWMHSPFY</sequence>
<proteinExistence type="predicted"/>
<gene>
    <name evidence="1" type="ORF">XIS1_600055</name>
</gene>
<evidence type="ECO:0000313" key="2">
    <source>
        <dbReference type="Proteomes" id="UP000196435"/>
    </source>
</evidence>
<protein>
    <submittedName>
        <fullName evidence="1">Uncharacterized protein</fullName>
    </submittedName>
</protein>
<name>A0A1N6MZS8_9GAMM</name>
<dbReference type="EMBL" id="FTLG01000204">
    <property type="protein sequence ID" value="SIP74289.1"/>
    <property type="molecule type" value="Genomic_DNA"/>
</dbReference>
<dbReference type="Proteomes" id="UP000196435">
    <property type="component" value="Unassembled WGS sequence"/>
</dbReference>
<evidence type="ECO:0000313" key="1">
    <source>
        <dbReference type="EMBL" id="SIP74289.1"/>
    </source>
</evidence>